<accession>A0A8X6RQX1</accession>
<protein>
    <submittedName>
        <fullName evidence="1">Uncharacterized protein</fullName>
    </submittedName>
</protein>
<dbReference type="EMBL" id="BMAU01021196">
    <property type="protein sequence ID" value="GFX97194.1"/>
    <property type="molecule type" value="Genomic_DNA"/>
</dbReference>
<dbReference type="Proteomes" id="UP000887159">
    <property type="component" value="Unassembled WGS sequence"/>
</dbReference>
<evidence type="ECO:0000313" key="2">
    <source>
        <dbReference type="Proteomes" id="UP000887159"/>
    </source>
</evidence>
<dbReference type="AlphaFoldDB" id="A0A8X6RQX1"/>
<sequence>MNDGIFKVMGIEPVPGTLIIQELSEEVSGLITEDYLILPSTAHGNGERGNGLSGFAISTMNGEFPRSAREFDFATGGENSQGVPLQRFGLGRPTGPLGTGGSKFITRKSAAYPVPWVPAPSAQWINRHLS</sequence>
<organism evidence="1 2">
    <name type="scientific">Trichonephila clavipes</name>
    <name type="common">Golden silk orbweaver</name>
    <name type="synonym">Nephila clavipes</name>
    <dbReference type="NCBI Taxonomy" id="2585209"/>
    <lineage>
        <taxon>Eukaryota</taxon>
        <taxon>Metazoa</taxon>
        <taxon>Ecdysozoa</taxon>
        <taxon>Arthropoda</taxon>
        <taxon>Chelicerata</taxon>
        <taxon>Arachnida</taxon>
        <taxon>Araneae</taxon>
        <taxon>Araneomorphae</taxon>
        <taxon>Entelegynae</taxon>
        <taxon>Araneoidea</taxon>
        <taxon>Nephilidae</taxon>
        <taxon>Trichonephila</taxon>
    </lineage>
</organism>
<gene>
    <name evidence="1" type="ORF">TNCV_556841</name>
</gene>
<comment type="caution">
    <text evidence="1">The sequence shown here is derived from an EMBL/GenBank/DDBJ whole genome shotgun (WGS) entry which is preliminary data.</text>
</comment>
<evidence type="ECO:0000313" key="1">
    <source>
        <dbReference type="EMBL" id="GFX97194.1"/>
    </source>
</evidence>
<name>A0A8X6RQX1_TRICX</name>
<proteinExistence type="predicted"/>
<keyword evidence="2" id="KW-1185">Reference proteome</keyword>
<reference evidence="1" key="1">
    <citation type="submission" date="2020-08" db="EMBL/GenBank/DDBJ databases">
        <title>Multicomponent nature underlies the extraordinary mechanical properties of spider dragline silk.</title>
        <authorList>
            <person name="Kono N."/>
            <person name="Nakamura H."/>
            <person name="Mori M."/>
            <person name="Yoshida Y."/>
            <person name="Ohtoshi R."/>
            <person name="Malay A.D."/>
            <person name="Moran D.A.P."/>
            <person name="Tomita M."/>
            <person name="Numata K."/>
            <person name="Arakawa K."/>
        </authorList>
    </citation>
    <scope>NUCLEOTIDE SEQUENCE</scope>
</reference>